<reference evidence="2" key="1">
    <citation type="journal article" date="2000" name="J. Clin. Microbiol.">
        <title>Rapid discrimination of monkey B virus from human herpes simplex viruses by PCR in the presence of betaine.</title>
        <authorList>
            <person name="Hirano M."/>
            <person name="Nakamura S."/>
            <person name="Okada M."/>
            <person name="Ueda M."/>
            <person name="Mukai R."/>
        </authorList>
    </citation>
    <scope>NUCLEOTIDE SEQUENCE</scope>
    <source>
        <strain evidence="2">E-2490</strain>
    </source>
</reference>
<organismHost>
    <name type="scientific">Macaca leonina</name>
    <name type="common">Northern pig-tailed macaque</name>
    <name type="synonym">Macaca nemestrina leonina</name>
    <dbReference type="NCBI Taxonomy" id="90387"/>
</organismHost>
<sequence length="69" mass="7240">AYDYEILVGDRLHVGRLTAAVAPGDPLSPPDRASRPDDRGRGGPAACRPVAPAVPLWRSIPAAWIVAAN</sequence>
<feature type="non-terminal residue" evidence="2">
    <location>
        <position position="1"/>
    </location>
</feature>
<dbReference type="EMBL" id="AB032191">
    <property type="protein sequence ID" value="BAA84463.1"/>
    <property type="molecule type" value="Genomic_DNA"/>
</dbReference>
<organismHost>
    <name type="scientific">Macaca fascicularis</name>
    <name type="common">Crab-eating macaque</name>
    <name type="synonym">Cynomolgus monkey</name>
    <dbReference type="NCBI Taxonomy" id="9541"/>
</organismHost>
<proteinExistence type="predicted"/>
<accession>Q9PZ57</accession>
<evidence type="ECO:0000313" key="2">
    <source>
        <dbReference type="EMBL" id="BAA84463.1"/>
    </source>
</evidence>
<organismHost>
    <name type="scientific">Macaca mulatta</name>
    <name type="common">Rhesus macaque</name>
    <dbReference type="NCBI Taxonomy" id="9544"/>
</organismHost>
<feature type="region of interest" description="Disordered" evidence="1">
    <location>
        <begin position="21"/>
        <end position="47"/>
    </location>
</feature>
<feature type="non-terminal residue" evidence="2">
    <location>
        <position position="69"/>
    </location>
</feature>
<evidence type="ECO:0000256" key="1">
    <source>
        <dbReference type="SAM" id="MobiDB-lite"/>
    </source>
</evidence>
<organismHost>
    <name type="scientific">Homo sapiens</name>
    <name type="common">Human</name>
    <dbReference type="NCBI Taxonomy" id="9606"/>
</organismHost>
<name>Q9PZ57_CHV1</name>
<organism evidence="2">
    <name type="scientific">Cercopithecine herpesvirus 1</name>
    <name type="common">CeHV-1</name>
    <name type="synonym">Simian herpes B virus</name>
    <dbReference type="NCBI Taxonomy" id="10325"/>
    <lineage>
        <taxon>Viruses</taxon>
        <taxon>Duplodnaviria</taxon>
        <taxon>Heunggongvirae</taxon>
        <taxon>Peploviricota</taxon>
        <taxon>Herviviricetes</taxon>
        <taxon>Herpesvirales</taxon>
        <taxon>Orthoherpesviridae</taxon>
        <taxon>Alphaherpesvirinae</taxon>
        <taxon>Simplexvirus</taxon>
        <taxon>Simplexvirus macacinealpha1</taxon>
    </lineage>
</organism>
<feature type="compositionally biased region" description="Basic and acidic residues" evidence="1">
    <location>
        <begin position="32"/>
        <end position="41"/>
    </location>
</feature>
<protein>
    <submittedName>
        <fullName evidence="2">Glycoprotin G</fullName>
    </submittedName>
</protein>
<organismHost>
    <name type="scientific">Macaca nemestrina</name>
    <name type="common">Pig-tailed macaque</name>
    <dbReference type="NCBI Taxonomy" id="9545"/>
</organismHost>
<gene>
    <name evidence="2" type="primary">SHBVgG</name>
</gene>